<keyword evidence="5" id="KW-1185">Reference proteome</keyword>
<reference evidence="5" key="1">
    <citation type="journal article" date="2019" name="Int. J. Syst. Evol. Microbiol.">
        <title>The Global Catalogue of Microorganisms (GCM) 10K type strain sequencing project: providing services to taxonomists for standard genome sequencing and annotation.</title>
        <authorList>
            <consortium name="The Broad Institute Genomics Platform"/>
            <consortium name="The Broad Institute Genome Sequencing Center for Infectious Disease"/>
            <person name="Wu L."/>
            <person name="Ma J."/>
        </authorList>
    </citation>
    <scope>NUCLEOTIDE SEQUENCE [LARGE SCALE GENOMIC DNA]</scope>
    <source>
        <strain evidence="5">CCUG 43114</strain>
    </source>
</reference>
<name>A0ABW0GLX5_9MICO</name>
<feature type="domain" description="DhaL" evidence="3">
    <location>
        <begin position="10"/>
        <end position="210"/>
    </location>
</feature>
<dbReference type="Proteomes" id="UP001596122">
    <property type="component" value="Unassembled WGS sequence"/>
</dbReference>
<dbReference type="InterPro" id="IPR012737">
    <property type="entry name" value="DhaK_L_YcgS"/>
</dbReference>
<dbReference type="SMART" id="SM01120">
    <property type="entry name" value="Dak2"/>
    <property type="match status" value="1"/>
</dbReference>
<sequence length="215" mass="21600">MADADQASLAALTDWLRRFAAAVARDERHLTDLDAKIGDADHGSNLRRGTAAVVEALDADPPGDVGAAFKQAGMTLVKTVGGASGPLYGTFMLRFGTTAGAVDALDATALGTALRAGYDGVVARGKAEPGDKTMVDVLEPCLTVFDEAVAGGAGAAAAARAAADAAPERRDATAPLLARKGRASYLGERSVGHVDPGSASTTLLLESLADALAGP</sequence>
<evidence type="ECO:0000313" key="4">
    <source>
        <dbReference type="EMBL" id="MFC5380131.1"/>
    </source>
</evidence>
<dbReference type="PANTHER" id="PTHR28629">
    <property type="entry name" value="TRIOKINASE/FMN CYCLASE"/>
    <property type="match status" value="1"/>
</dbReference>
<dbReference type="RefSeq" id="WP_340266981.1">
    <property type="nucleotide sequence ID" value="NZ_JBBEOG010000001.1"/>
</dbReference>
<evidence type="ECO:0000313" key="5">
    <source>
        <dbReference type="Proteomes" id="UP001596122"/>
    </source>
</evidence>
<dbReference type="InterPro" id="IPR036117">
    <property type="entry name" value="DhaL_dom_sf"/>
</dbReference>
<keyword evidence="1 4" id="KW-0808">Transferase</keyword>
<evidence type="ECO:0000256" key="1">
    <source>
        <dbReference type="ARBA" id="ARBA00022679"/>
    </source>
</evidence>
<comment type="caution">
    <text evidence="4">The sequence shown here is derived from an EMBL/GenBank/DDBJ whole genome shotgun (WGS) entry which is preliminary data.</text>
</comment>
<gene>
    <name evidence="4" type="primary">dhaL</name>
    <name evidence="4" type="ORF">ACFPJ6_04965</name>
</gene>
<dbReference type="PROSITE" id="PS51480">
    <property type="entry name" value="DHAL"/>
    <property type="match status" value="1"/>
</dbReference>
<accession>A0ABW0GLX5</accession>
<keyword evidence="2 4" id="KW-0418">Kinase</keyword>
<dbReference type="Gene3D" id="1.25.40.340">
    <property type="match status" value="1"/>
</dbReference>
<dbReference type="EMBL" id="JBHSLD010000006">
    <property type="protein sequence ID" value="MFC5380131.1"/>
    <property type="molecule type" value="Genomic_DNA"/>
</dbReference>
<protein>
    <submittedName>
        <fullName evidence="4">Dihydroxyacetone kinase subunit DhaL</fullName>
        <ecNumber evidence="4">2.7.1.121</ecNumber>
    </submittedName>
</protein>
<dbReference type="PANTHER" id="PTHR28629:SF4">
    <property type="entry name" value="TRIOKINASE_FMN CYCLASE"/>
    <property type="match status" value="1"/>
</dbReference>
<dbReference type="EC" id="2.7.1.121" evidence="4"/>
<organism evidence="4 5">
    <name type="scientific">Aquipuribacter nitratireducens</name>
    <dbReference type="NCBI Taxonomy" id="650104"/>
    <lineage>
        <taxon>Bacteria</taxon>
        <taxon>Bacillati</taxon>
        <taxon>Actinomycetota</taxon>
        <taxon>Actinomycetes</taxon>
        <taxon>Micrococcales</taxon>
        <taxon>Intrasporangiaceae</taxon>
        <taxon>Aquipuribacter</taxon>
    </lineage>
</organism>
<dbReference type="Pfam" id="PF02734">
    <property type="entry name" value="Dak2"/>
    <property type="match status" value="1"/>
</dbReference>
<evidence type="ECO:0000259" key="3">
    <source>
        <dbReference type="PROSITE" id="PS51480"/>
    </source>
</evidence>
<evidence type="ECO:0000256" key="2">
    <source>
        <dbReference type="ARBA" id="ARBA00022777"/>
    </source>
</evidence>
<dbReference type="GO" id="GO:0047324">
    <property type="term" value="F:phosphoenolpyruvate-glycerone phosphotransferase activity"/>
    <property type="evidence" value="ECO:0007669"/>
    <property type="project" value="UniProtKB-EC"/>
</dbReference>
<dbReference type="NCBIfam" id="TIGR02365">
    <property type="entry name" value="dha_L_ycgS"/>
    <property type="match status" value="1"/>
</dbReference>
<dbReference type="InterPro" id="IPR050861">
    <property type="entry name" value="Dihydroxyacetone_Kinase"/>
</dbReference>
<dbReference type="SUPFAM" id="SSF101473">
    <property type="entry name" value="DhaL-like"/>
    <property type="match status" value="1"/>
</dbReference>
<proteinExistence type="predicted"/>
<dbReference type="InterPro" id="IPR004007">
    <property type="entry name" value="DhaL_dom"/>
</dbReference>